<keyword evidence="5" id="KW-0997">Cell inner membrane</keyword>
<evidence type="ECO:0000256" key="2">
    <source>
        <dbReference type="ARBA" id="ARBA00005417"/>
    </source>
</evidence>
<dbReference type="InterPro" id="IPR003593">
    <property type="entry name" value="AAA+_ATPase"/>
</dbReference>
<evidence type="ECO:0000256" key="8">
    <source>
        <dbReference type="ARBA" id="ARBA00022856"/>
    </source>
</evidence>
<evidence type="ECO:0000256" key="9">
    <source>
        <dbReference type="ARBA" id="ARBA00022927"/>
    </source>
</evidence>
<dbReference type="AlphaFoldDB" id="A0A1J6IEY9"/>
<comment type="subcellular location">
    <subcellularLocation>
        <location evidence="1">Cell inner membrane</location>
        <topology evidence="1">Peripheral membrane protein</topology>
    </subcellularLocation>
</comment>
<keyword evidence="3" id="KW-0813">Transport</keyword>
<dbReference type="InterPro" id="IPR013563">
    <property type="entry name" value="Oligopep_ABC_C"/>
</dbReference>
<evidence type="ECO:0000313" key="14">
    <source>
        <dbReference type="EMBL" id="OIS93656.1"/>
    </source>
</evidence>
<evidence type="ECO:0000256" key="11">
    <source>
        <dbReference type="ARBA" id="ARBA00023136"/>
    </source>
</evidence>
<dbReference type="PANTHER" id="PTHR43297:SF14">
    <property type="entry name" value="ATPASE AAA-TYPE CORE DOMAIN-CONTAINING PROTEIN"/>
    <property type="match status" value="1"/>
</dbReference>
<dbReference type="NCBIfam" id="TIGR01727">
    <property type="entry name" value="oligo_HPY"/>
    <property type="match status" value="1"/>
</dbReference>
<dbReference type="OrthoDB" id="9815712at2"/>
<keyword evidence="6" id="KW-0547">Nucleotide-binding</keyword>
<dbReference type="GO" id="GO:0015031">
    <property type="term" value="P:protein transport"/>
    <property type="evidence" value="ECO:0007669"/>
    <property type="project" value="UniProtKB-KW"/>
</dbReference>
<comment type="function">
    <text evidence="12">Probably part of an ABC transporter complex that could be involved in peptide import. Probably responsible for energy coupling to the transport system.</text>
</comment>
<dbReference type="GO" id="GO:0055085">
    <property type="term" value="P:transmembrane transport"/>
    <property type="evidence" value="ECO:0007669"/>
    <property type="project" value="UniProtKB-ARBA"/>
</dbReference>
<evidence type="ECO:0000313" key="15">
    <source>
        <dbReference type="Proteomes" id="UP000182985"/>
    </source>
</evidence>
<name>A0A1J6IEY9_9HYPH</name>
<keyword evidence="15" id="KW-1185">Reference proteome</keyword>
<dbReference type="SMART" id="SM00382">
    <property type="entry name" value="AAA"/>
    <property type="match status" value="1"/>
</dbReference>
<dbReference type="PROSITE" id="PS50893">
    <property type="entry name" value="ABC_TRANSPORTER_2"/>
    <property type="match status" value="1"/>
</dbReference>
<keyword evidence="4" id="KW-1003">Cell membrane</keyword>
<dbReference type="InterPro" id="IPR027417">
    <property type="entry name" value="P-loop_NTPase"/>
</dbReference>
<dbReference type="GO" id="GO:0005524">
    <property type="term" value="F:ATP binding"/>
    <property type="evidence" value="ECO:0007669"/>
    <property type="project" value="UniProtKB-KW"/>
</dbReference>
<proteinExistence type="inferred from homology"/>
<keyword evidence="8" id="KW-0571">Peptide transport</keyword>
<evidence type="ECO:0000256" key="12">
    <source>
        <dbReference type="ARBA" id="ARBA00025070"/>
    </source>
</evidence>
<protein>
    <submittedName>
        <fullName evidence="14">Methionine ABC transporter ATP-binding protein</fullName>
    </submittedName>
</protein>
<comment type="caution">
    <text evidence="14">The sequence shown here is derived from an EMBL/GenBank/DDBJ whole genome shotgun (WGS) entry which is preliminary data.</text>
</comment>
<accession>A0A1J6IEY9</accession>
<dbReference type="SUPFAM" id="SSF52540">
    <property type="entry name" value="P-loop containing nucleoside triphosphate hydrolases"/>
    <property type="match status" value="1"/>
</dbReference>
<gene>
    <name evidence="14" type="ORF">BLA27_10115</name>
</gene>
<keyword evidence="9" id="KW-0653">Protein transport</keyword>
<comment type="similarity">
    <text evidence="2">Belongs to the ABC transporter superfamily.</text>
</comment>
<dbReference type="PROSITE" id="PS00211">
    <property type="entry name" value="ABC_TRANSPORTER_1"/>
    <property type="match status" value="1"/>
</dbReference>
<evidence type="ECO:0000256" key="5">
    <source>
        <dbReference type="ARBA" id="ARBA00022519"/>
    </source>
</evidence>
<dbReference type="GO" id="GO:0016887">
    <property type="term" value="F:ATP hydrolysis activity"/>
    <property type="evidence" value="ECO:0007669"/>
    <property type="project" value="InterPro"/>
</dbReference>
<organism evidence="14 15">
    <name type="scientific">Brucella cytisi</name>
    <dbReference type="NCBI Taxonomy" id="407152"/>
    <lineage>
        <taxon>Bacteria</taxon>
        <taxon>Pseudomonadati</taxon>
        <taxon>Pseudomonadota</taxon>
        <taxon>Alphaproteobacteria</taxon>
        <taxon>Hyphomicrobiales</taxon>
        <taxon>Brucellaceae</taxon>
        <taxon>Brucella/Ochrobactrum group</taxon>
        <taxon>Brucella</taxon>
    </lineage>
</organism>
<dbReference type="EMBL" id="MOEC01000008">
    <property type="protein sequence ID" value="OIS93656.1"/>
    <property type="molecule type" value="Genomic_DNA"/>
</dbReference>
<keyword evidence="10" id="KW-1278">Translocase</keyword>
<evidence type="ECO:0000256" key="7">
    <source>
        <dbReference type="ARBA" id="ARBA00022840"/>
    </source>
</evidence>
<sequence length="335" mass="36502">MCRKEPLLKVRDLAVEIVLPGKRLTLVDHLSFDLDEGEIIGLVGESGSGKSTAGLAVLGLLEPPMRIVGGFVGFRGRNLLELPSRELRCMHGADMSMVLQNPMSALNPTLRIGDQMIDAIQAHEPVSRKDAWKRSRDALGRMGVPSPDERMVAYPHQFSGGMRQRIVIATALLNRPSLIIADEPTTALDVTVQAQILREVRLLCSEQRTAVIWITHDLAVVAGLADRLAVMYAGQIVEQGTVDQVLDWPAHPYTRGLIASAIGAHREQKRFFQIPGLPPKLDQLPPGCRFAPRCGDATELCGSAPRSRFHEGGHQVSCHYVLKNLPVKTGCGVAG</sequence>
<dbReference type="CDD" id="cd03257">
    <property type="entry name" value="ABC_NikE_OppD_transporters"/>
    <property type="match status" value="1"/>
</dbReference>
<evidence type="ECO:0000256" key="1">
    <source>
        <dbReference type="ARBA" id="ARBA00004417"/>
    </source>
</evidence>
<dbReference type="InterPro" id="IPR017871">
    <property type="entry name" value="ABC_transporter-like_CS"/>
</dbReference>
<dbReference type="GO" id="GO:0005886">
    <property type="term" value="C:plasma membrane"/>
    <property type="evidence" value="ECO:0007669"/>
    <property type="project" value="UniProtKB-SubCell"/>
</dbReference>
<dbReference type="InterPro" id="IPR050388">
    <property type="entry name" value="ABC_Ni/Peptide_Import"/>
</dbReference>
<evidence type="ECO:0000256" key="3">
    <source>
        <dbReference type="ARBA" id="ARBA00022448"/>
    </source>
</evidence>
<dbReference type="Pfam" id="PF08352">
    <property type="entry name" value="oligo_HPY"/>
    <property type="match status" value="1"/>
</dbReference>
<dbReference type="FunFam" id="3.40.50.300:FF:000016">
    <property type="entry name" value="Oligopeptide ABC transporter ATP-binding component"/>
    <property type="match status" value="1"/>
</dbReference>
<evidence type="ECO:0000256" key="10">
    <source>
        <dbReference type="ARBA" id="ARBA00022967"/>
    </source>
</evidence>
<dbReference type="Proteomes" id="UP000182985">
    <property type="component" value="Unassembled WGS sequence"/>
</dbReference>
<keyword evidence="11" id="KW-0472">Membrane</keyword>
<reference evidence="14 15" key="1">
    <citation type="submission" date="2016-10" db="EMBL/GenBank/DDBJ databases">
        <title>The Draft Genome Sequence of the Potato Rhizosphere Bacteria Ochrobactrum sp. IPA7.2.</title>
        <authorList>
            <person name="Gogoleva N.E."/>
            <person name="Khlopko Y.A."/>
            <person name="Burygin G.L."/>
            <person name="Plotnikov A.O."/>
        </authorList>
    </citation>
    <scope>NUCLEOTIDE SEQUENCE [LARGE SCALE GENOMIC DNA]</scope>
    <source>
        <strain evidence="14 15">IPA7.2</strain>
    </source>
</reference>
<dbReference type="Pfam" id="PF00005">
    <property type="entry name" value="ABC_tran"/>
    <property type="match status" value="1"/>
</dbReference>
<evidence type="ECO:0000256" key="6">
    <source>
        <dbReference type="ARBA" id="ARBA00022741"/>
    </source>
</evidence>
<evidence type="ECO:0000256" key="4">
    <source>
        <dbReference type="ARBA" id="ARBA00022475"/>
    </source>
</evidence>
<dbReference type="PANTHER" id="PTHR43297">
    <property type="entry name" value="OLIGOPEPTIDE TRANSPORT ATP-BINDING PROTEIN APPD"/>
    <property type="match status" value="1"/>
</dbReference>
<keyword evidence="7 14" id="KW-0067">ATP-binding</keyword>
<dbReference type="InterPro" id="IPR003439">
    <property type="entry name" value="ABC_transporter-like_ATP-bd"/>
</dbReference>
<dbReference type="RefSeq" id="WP_084094126.1">
    <property type="nucleotide sequence ID" value="NZ_MOEC01000008.1"/>
</dbReference>
<dbReference type="Gene3D" id="3.40.50.300">
    <property type="entry name" value="P-loop containing nucleotide triphosphate hydrolases"/>
    <property type="match status" value="1"/>
</dbReference>
<dbReference type="GO" id="GO:0015833">
    <property type="term" value="P:peptide transport"/>
    <property type="evidence" value="ECO:0007669"/>
    <property type="project" value="UniProtKB-KW"/>
</dbReference>
<feature type="domain" description="ABC transporter" evidence="13">
    <location>
        <begin position="8"/>
        <end position="258"/>
    </location>
</feature>
<evidence type="ECO:0000259" key="13">
    <source>
        <dbReference type="PROSITE" id="PS50893"/>
    </source>
</evidence>